<dbReference type="SUPFAM" id="SSF46589">
    <property type="entry name" value="tRNA-binding arm"/>
    <property type="match status" value="1"/>
</dbReference>
<evidence type="ECO:0000256" key="2">
    <source>
        <dbReference type="ARBA" id="ARBA00022490"/>
    </source>
</evidence>
<evidence type="ECO:0000256" key="3">
    <source>
        <dbReference type="ARBA" id="ARBA00022598"/>
    </source>
</evidence>
<accession>A0A6J6EPS4</accession>
<evidence type="ECO:0000256" key="4">
    <source>
        <dbReference type="ARBA" id="ARBA00022741"/>
    </source>
</evidence>
<dbReference type="InterPro" id="IPR002317">
    <property type="entry name" value="Ser-tRNA-ligase_type_1"/>
</dbReference>
<dbReference type="CDD" id="cd00770">
    <property type="entry name" value="SerRS_core"/>
    <property type="match status" value="1"/>
</dbReference>
<keyword evidence="6" id="KW-0648">Protein biosynthesis</keyword>
<dbReference type="AlphaFoldDB" id="A0A6J6EPS4"/>
<evidence type="ECO:0000256" key="1">
    <source>
        <dbReference type="ARBA" id="ARBA00012840"/>
    </source>
</evidence>
<dbReference type="GO" id="GO:0005524">
    <property type="term" value="F:ATP binding"/>
    <property type="evidence" value="ECO:0007669"/>
    <property type="project" value="UniProtKB-KW"/>
</dbReference>
<evidence type="ECO:0000256" key="7">
    <source>
        <dbReference type="ARBA" id="ARBA00023146"/>
    </source>
</evidence>
<dbReference type="EMBL" id="CAEZTT010000073">
    <property type="protein sequence ID" value="CAB4578037.1"/>
    <property type="molecule type" value="Genomic_DNA"/>
</dbReference>
<keyword evidence="4" id="KW-0547">Nucleotide-binding</keyword>
<dbReference type="GO" id="GO:0004828">
    <property type="term" value="F:serine-tRNA ligase activity"/>
    <property type="evidence" value="ECO:0007669"/>
    <property type="project" value="UniProtKB-EC"/>
</dbReference>
<dbReference type="NCBIfam" id="TIGR00414">
    <property type="entry name" value="serS"/>
    <property type="match status" value="1"/>
</dbReference>
<dbReference type="PROSITE" id="PS50862">
    <property type="entry name" value="AA_TRNA_LIGASE_II"/>
    <property type="match status" value="1"/>
</dbReference>
<evidence type="ECO:0000256" key="8">
    <source>
        <dbReference type="ARBA" id="ARBA00031113"/>
    </source>
</evidence>
<dbReference type="InterPro" id="IPR015866">
    <property type="entry name" value="Ser-tRNA-synth_1_N"/>
</dbReference>
<proteinExistence type="inferred from homology"/>
<dbReference type="InterPro" id="IPR045864">
    <property type="entry name" value="aa-tRNA-synth_II/BPL/LPL"/>
</dbReference>
<evidence type="ECO:0000259" key="9">
    <source>
        <dbReference type="PROSITE" id="PS50862"/>
    </source>
</evidence>
<dbReference type="FunFam" id="3.30.930.10:FF:000048">
    <property type="entry name" value="Serine--tRNA ligase"/>
    <property type="match status" value="1"/>
</dbReference>
<evidence type="ECO:0000313" key="10">
    <source>
        <dbReference type="EMBL" id="CAB4578037.1"/>
    </source>
</evidence>
<keyword evidence="7" id="KW-0030">Aminoacyl-tRNA synthetase</keyword>
<evidence type="ECO:0000256" key="6">
    <source>
        <dbReference type="ARBA" id="ARBA00022917"/>
    </source>
</evidence>
<keyword evidence="5" id="KW-0067">ATP-binding</keyword>
<dbReference type="InterPro" id="IPR002314">
    <property type="entry name" value="aa-tRNA-synt_IIb"/>
</dbReference>
<protein>
    <recommendedName>
        <fullName evidence="1">serine--tRNA ligase</fullName>
        <ecNumber evidence="1">6.1.1.11</ecNumber>
    </recommendedName>
    <alternativeName>
        <fullName evidence="8">Seryl-tRNA synthetase</fullName>
    </alternativeName>
</protein>
<dbReference type="InterPro" id="IPR042103">
    <property type="entry name" value="SerRS_1_N_sf"/>
</dbReference>
<dbReference type="SUPFAM" id="SSF55681">
    <property type="entry name" value="Class II aaRS and biotin synthetases"/>
    <property type="match status" value="1"/>
</dbReference>
<name>A0A6J6EPS4_9ZZZZ</name>
<gene>
    <name evidence="10" type="ORF">UFOPK1726_00701</name>
</gene>
<keyword evidence="2" id="KW-0963">Cytoplasm</keyword>
<dbReference type="HAMAP" id="MF_00176">
    <property type="entry name" value="Ser_tRNA_synth_type1"/>
    <property type="match status" value="1"/>
</dbReference>
<keyword evidence="3" id="KW-0436">Ligase</keyword>
<dbReference type="PRINTS" id="PR00981">
    <property type="entry name" value="TRNASYNTHSER"/>
</dbReference>
<reference evidence="10" key="1">
    <citation type="submission" date="2020-05" db="EMBL/GenBank/DDBJ databases">
        <authorList>
            <person name="Chiriac C."/>
            <person name="Salcher M."/>
            <person name="Ghai R."/>
            <person name="Kavagutti S V."/>
        </authorList>
    </citation>
    <scope>NUCLEOTIDE SEQUENCE</scope>
</reference>
<feature type="domain" description="Aminoacyl-transfer RNA synthetases class-II family profile" evidence="9">
    <location>
        <begin position="149"/>
        <end position="417"/>
    </location>
</feature>
<organism evidence="10">
    <name type="scientific">freshwater metagenome</name>
    <dbReference type="NCBI Taxonomy" id="449393"/>
    <lineage>
        <taxon>unclassified sequences</taxon>
        <taxon>metagenomes</taxon>
        <taxon>ecological metagenomes</taxon>
    </lineage>
</organism>
<sequence length="436" mass="47799">MLDPKLLRDTPEVVIASQRARGADESLISAWQSADSNWRNLNTKYDSLRAEQKNLSKSIGPLQGKLKSGDNSVQGELDALMQKASAMADELNQIAAARDTAEAETVRIMSSFANIVDTAAPIGGEEDFKVIETVGKPRDFKAEGFTPKDHIELGEILGAIDIERGAKVSGSRFYYLTGVGALLEMALVRMAMEFATKAGFTAVIPPSLVRPQAMEGTGFLGQAAVDVYHLSADDLYLVGTSEVPLAAYHMDEILDGRDLPLRYAGFSPCFRREAGSHGKDTKGIIRVHWFDKVELFSFCDPKDAASEHEKFLAFEKEFLSALELPFRVLDIATGDLGMSAIRKFDCEAWIPTQDTYREVTSTSNCTTFQSRRLRIRSKVSDSAEYVATLNGTLMASTRTIVAILENHQQADGSVKIPKALVPHLGMEVLTPVAKRI</sequence>
<dbReference type="InterPro" id="IPR010978">
    <property type="entry name" value="tRNA-bd_arm"/>
</dbReference>
<dbReference type="Gene3D" id="1.10.287.40">
    <property type="entry name" value="Serine-tRNA synthetase, tRNA binding domain"/>
    <property type="match status" value="1"/>
</dbReference>
<dbReference type="Pfam" id="PF02403">
    <property type="entry name" value="Seryl_tRNA_N"/>
    <property type="match status" value="1"/>
</dbReference>
<dbReference type="InterPro" id="IPR006195">
    <property type="entry name" value="aa-tRNA-synth_II"/>
</dbReference>
<dbReference type="EC" id="6.1.1.11" evidence="1"/>
<dbReference type="InterPro" id="IPR033729">
    <property type="entry name" value="SerRS_core"/>
</dbReference>
<dbReference type="PIRSF" id="PIRSF001529">
    <property type="entry name" value="Ser-tRNA-synth_IIa"/>
    <property type="match status" value="1"/>
</dbReference>
<dbReference type="PANTHER" id="PTHR11778">
    <property type="entry name" value="SERYL-TRNA SYNTHETASE"/>
    <property type="match status" value="1"/>
</dbReference>
<dbReference type="Pfam" id="PF00587">
    <property type="entry name" value="tRNA-synt_2b"/>
    <property type="match status" value="1"/>
</dbReference>
<dbReference type="Gene3D" id="3.30.930.10">
    <property type="entry name" value="Bira Bifunctional Protein, Domain 2"/>
    <property type="match status" value="1"/>
</dbReference>
<dbReference type="GO" id="GO:0006434">
    <property type="term" value="P:seryl-tRNA aminoacylation"/>
    <property type="evidence" value="ECO:0007669"/>
    <property type="project" value="InterPro"/>
</dbReference>
<evidence type="ECO:0000256" key="5">
    <source>
        <dbReference type="ARBA" id="ARBA00022840"/>
    </source>
</evidence>